<accession>A0A1I0XS72</accession>
<comment type="pathway">
    <text evidence="3">Amino-acid biosynthesis; L-lysine biosynthesis via DAP pathway; DL-2,6-diaminopimelate from LL-2,6-diaminopimelate: step 1/1.</text>
</comment>
<evidence type="ECO:0000256" key="1">
    <source>
        <dbReference type="ARBA" id="ARBA00010219"/>
    </source>
</evidence>
<keyword evidence="5" id="KW-1133">Transmembrane helix</keyword>
<keyword evidence="3" id="KW-0457">Lysine biosynthesis</keyword>
<dbReference type="Pfam" id="PF01678">
    <property type="entry name" value="DAP_epimerase"/>
    <property type="match status" value="2"/>
</dbReference>
<comment type="function">
    <text evidence="3">Catalyzes the stereoinversion of LL-2,6-diaminopimelate (L,L-DAP) to meso-diaminopimelate (meso-DAP), a precursor of L-lysine and an essential component of the bacterial peptidoglycan.</text>
</comment>
<keyword evidence="5" id="KW-0812">Transmembrane</keyword>
<dbReference type="PANTHER" id="PTHR31689:SF0">
    <property type="entry name" value="DIAMINOPIMELATE EPIMERASE"/>
    <property type="match status" value="1"/>
</dbReference>
<feature type="transmembrane region" description="Helical" evidence="5">
    <location>
        <begin position="29"/>
        <end position="48"/>
    </location>
</feature>
<dbReference type="AlphaFoldDB" id="A0A1I0XS72"/>
<dbReference type="SUPFAM" id="SSF54506">
    <property type="entry name" value="Diaminopimelate epimerase-like"/>
    <property type="match status" value="2"/>
</dbReference>
<feature type="binding site" evidence="3">
    <location>
        <position position="137"/>
    </location>
    <ligand>
        <name>substrate</name>
    </ligand>
</feature>
<sequence length="353" mass="39273">MIILSSTTFIVCKNFCPINYILLVKRSKALFASFTTFNGIYFAFFIYYNKTDKGNKLININILIYERGKVMNKTITLKKYHGLGNDYLVLDPNKNEVKLLERNIQLLCQRNFGVGADGILYGPLKTEDGKFGLKIFNPDGYEAEKSGNGIRIFAKYLLDENYINEKSVTISTIAGDIDVEFLDETGEKMKVDMGTVNFSTADIPVNIDKDEVINEPLTFNGNLYNCTCLSLGNPHCVIMLEDVSGALAKELGPYVENSEYFPKRVNMLLLKVIDKKTLQIEIYERGAGYTLASGSSACAAAAAAHRLGLIDNEVTVEMPGGDLLIEISKDKKIFMTGSVTYVANFTLAENFFA</sequence>
<feature type="site" description="Could be important to modulate the pK values of the two catalytic cysteine residues" evidence="3">
    <location>
        <position position="284"/>
    </location>
</feature>
<dbReference type="EMBL" id="FOJY01000007">
    <property type="protein sequence ID" value="SFB03905.1"/>
    <property type="molecule type" value="Genomic_DNA"/>
</dbReference>
<feature type="binding site" evidence="3">
    <location>
        <begin position="294"/>
        <end position="295"/>
    </location>
    <ligand>
        <name>substrate</name>
    </ligand>
</feature>
<evidence type="ECO:0000256" key="4">
    <source>
        <dbReference type="NCBIfam" id="TIGR00652"/>
    </source>
</evidence>
<proteinExistence type="inferred from homology"/>
<dbReference type="NCBIfam" id="TIGR00652">
    <property type="entry name" value="DapF"/>
    <property type="match status" value="1"/>
</dbReference>
<evidence type="ECO:0000313" key="7">
    <source>
        <dbReference type="Proteomes" id="UP000198838"/>
    </source>
</evidence>
<dbReference type="InterPro" id="IPR001653">
    <property type="entry name" value="DAP_epimerase_DapF"/>
</dbReference>
<feature type="site" description="Could be important to modulate the pK values of the two catalytic cysteine residues" evidence="3">
    <location>
        <position position="235"/>
    </location>
</feature>
<dbReference type="EC" id="5.1.1.7" evidence="3 4"/>
<reference evidence="6 7" key="1">
    <citation type="submission" date="2016-10" db="EMBL/GenBank/DDBJ databases">
        <authorList>
            <person name="de Groot N.N."/>
        </authorList>
    </citation>
    <scope>NUCLEOTIDE SEQUENCE [LARGE SCALE GENOMIC DNA]</scope>
    <source>
        <strain evidence="6 7">DSM 5522</strain>
    </source>
</reference>
<comment type="subunit">
    <text evidence="3">Homodimer.</text>
</comment>
<dbReference type="GO" id="GO:0009089">
    <property type="term" value="P:lysine biosynthetic process via diaminopimelate"/>
    <property type="evidence" value="ECO:0007669"/>
    <property type="project" value="UniProtKB-UniRule"/>
</dbReference>
<comment type="caution">
    <text evidence="3">Lacks conserved residue(s) required for the propagation of feature annotation.</text>
</comment>
<dbReference type="GO" id="GO:0008837">
    <property type="term" value="F:diaminopimelate epimerase activity"/>
    <property type="evidence" value="ECO:0007669"/>
    <property type="project" value="UniProtKB-UniRule"/>
</dbReference>
<feature type="binding site" evidence="3">
    <location>
        <position position="266"/>
    </location>
    <ligand>
        <name>substrate</name>
    </ligand>
</feature>
<keyword evidence="5" id="KW-0472">Membrane</keyword>
<keyword evidence="2 3" id="KW-0413">Isomerase</keyword>
<keyword evidence="7" id="KW-1185">Reference proteome</keyword>
<feature type="binding site" evidence="3">
    <location>
        <position position="233"/>
    </location>
    <ligand>
        <name>substrate</name>
    </ligand>
</feature>
<dbReference type="UniPathway" id="UPA00034">
    <property type="reaction ID" value="UER00025"/>
</dbReference>
<dbReference type="Gene3D" id="3.10.310.10">
    <property type="entry name" value="Diaminopimelate Epimerase, Chain A, domain 1"/>
    <property type="match status" value="2"/>
</dbReference>
<name>A0A1I0XS72_9FIRM</name>
<feature type="binding site" evidence="3">
    <location>
        <begin position="284"/>
        <end position="285"/>
    </location>
    <ligand>
        <name>substrate</name>
    </ligand>
</feature>
<feature type="binding site" evidence="3">
    <location>
        <position position="85"/>
    </location>
    <ligand>
        <name>substrate</name>
    </ligand>
</feature>
<evidence type="ECO:0000256" key="5">
    <source>
        <dbReference type="SAM" id="Phobius"/>
    </source>
</evidence>
<comment type="catalytic activity">
    <reaction evidence="3">
        <text>(2S,6S)-2,6-diaminopimelate = meso-2,6-diaminopimelate</text>
        <dbReference type="Rhea" id="RHEA:15393"/>
        <dbReference type="ChEBI" id="CHEBI:57609"/>
        <dbReference type="ChEBI" id="CHEBI:57791"/>
        <dbReference type="EC" id="5.1.1.7"/>
    </reaction>
</comment>
<dbReference type="Proteomes" id="UP000198838">
    <property type="component" value="Unassembled WGS sequence"/>
</dbReference>
<dbReference type="GO" id="GO:0005829">
    <property type="term" value="C:cytosol"/>
    <property type="evidence" value="ECO:0007669"/>
    <property type="project" value="TreeGrafter"/>
</dbReference>
<protein>
    <recommendedName>
        <fullName evidence="3 4">Diaminopimelate epimerase</fullName>
        <shortName evidence="3">DAP epimerase</shortName>
        <ecNumber evidence="3 4">5.1.1.7</ecNumber>
    </recommendedName>
    <alternativeName>
        <fullName evidence="3">PLP-independent amino acid racemase</fullName>
    </alternativeName>
</protein>
<comment type="similarity">
    <text evidence="1 3">Belongs to the diaminopimelate epimerase family.</text>
</comment>
<keyword evidence="3" id="KW-0963">Cytoplasm</keyword>
<evidence type="ECO:0000256" key="2">
    <source>
        <dbReference type="ARBA" id="ARBA00023235"/>
    </source>
</evidence>
<evidence type="ECO:0000256" key="3">
    <source>
        <dbReference type="HAMAP-Rule" id="MF_00197"/>
    </source>
</evidence>
<gene>
    <name evidence="3" type="primary">dapF</name>
    <name evidence="6" type="ORF">SAMN05216249_107123</name>
</gene>
<comment type="subcellular location">
    <subcellularLocation>
        <location evidence="3">Cytoplasm</location>
    </subcellularLocation>
</comment>
<keyword evidence="3" id="KW-0028">Amino-acid biosynthesis</keyword>
<dbReference type="PANTHER" id="PTHR31689">
    <property type="entry name" value="DIAMINOPIMELATE EPIMERASE, CHLOROPLASTIC"/>
    <property type="match status" value="1"/>
</dbReference>
<feature type="binding site" evidence="3">
    <location>
        <begin position="147"/>
        <end position="148"/>
    </location>
    <ligand>
        <name>substrate</name>
    </ligand>
</feature>
<organism evidence="6 7">
    <name type="scientific">Acetitomaculum ruminis DSM 5522</name>
    <dbReference type="NCBI Taxonomy" id="1120918"/>
    <lineage>
        <taxon>Bacteria</taxon>
        <taxon>Bacillati</taxon>
        <taxon>Bacillota</taxon>
        <taxon>Clostridia</taxon>
        <taxon>Lachnospirales</taxon>
        <taxon>Lachnospiraceae</taxon>
        <taxon>Acetitomaculum</taxon>
    </lineage>
</organism>
<evidence type="ECO:0000313" key="6">
    <source>
        <dbReference type="EMBL" id="SFB03905.1"/>
    </source>
</evidence>
<dbReference type="STRING" id="1120918.SAMN05216249_107123"/>
<dbReference type="HAMAP" id="MF_00197">
    <property type="entry name" value="DAP_epimerase"/>
    <property type="match status" value="1"/>
</dbReference>